<organism evidence="5">
    <name type="scientific">Myoviridae sp. ct8aR17</name>
    <dbReference type="NCBI Taxonomy" id="2827663"/>
    <lineage>
        <taxon>Viruses</taxon>
        <taxon>Duplodnaviria</taxon>
        <taxon>Heunggongvirae</taxon>
        <taxon>Uroviricota</taxon>
        <taxon>Caudoviricetes</taxon>
    </lineage>
</organism>
<dbReference type="InterPro" id="IPR051934">
    <property type="entry name" value="Phage_Tail_Fiber_Structural"/>
</dbReference>
<proteinExistence type="predicted"/>
<dbReference type="GO" id="GO:0098024">
    <property type="term" value="C:virus tail, fiber"/>
    <property type="evidence" value="ECO:0007669"/>
    <property type="project" value="UniProtKB-KW"/>
</dbReference>
<name>A0A8S5T704_9CAUD</name>
<keyword evidence="2" id="KW-0945">Host-virus interaction</keyword>
<evidence type="ECO:0000256" key="2">
    <source>
        <dbReference type="ARBA" id="ARBA00022804"/>
    </source>
</evidence>
<dbReference type="InterPro" id="IPR037053">
    <property type="entry name" value="Phage_tail_collar_dom_sf"/>
</dbReference>
<reference evidence="5" key="1">
    <citation type="journal article" date="2021" name="Proc. Natl. Acad. Sci. U.S.A.">
        <title>A Catalog of Tens of Thousands of Viruses from Human Metagenomes Reveals Hidden Associations with Chronic Diseases.</title>
        <authorList>
            <person name="Tisza M.J."/>
            <person name="Buck C.B."/>
        </authorList>
    </citation>
    <scope>NUCLEOTIDE SEQUENCE</scope>
    <source>
        <strain evidence="5">Ct8aR17</strain>
    </source>
</reference>
<keyword evidence="1" id="KW-1227">Viral tail protein</keyword>
<accession>A0A8S5T704</accession>
<keyword evidence="2" id="KW-1161">Viral attachment to host cell</keyword>
<protein>
    <submittedName>
        <fullName evidence="5">Tail fiber protein</fullName>
    </submittedName>
</protein>
<feature type="compositionally biased region" description="Polar residues" evidence="3">
    <location>
        <begin position="22"/>
        <end position="31"/>
    </location>
</feature>
<dbReference type="EMBL" id="BK032755">
    <property type="protein sequence ID" value="DAF58546.1"/>
    <property type="molecule type" value="Genomic_DNA"/>
</dbReference>
<dbReference type="Gene3D" id="3.90.1340.10">
    <property type="entry name" value="Phage tail collar domain"/>
    <property type="match status" value="1"/>
</dbReference>
<keyword evidence="2" id="KW-1160">Virus entry into host cell</keyword>
<evidence type="ECO:0000259" key="4">
    <source>
        <dbReference type="Pfam" id="PF07484"/>
    </source>
</evidence>
<dbReference type="PANTHER" id="PTHR35191">
    <property type="entry name" value="PROPHAGE SIDE TAIL FIBER PROTEIN HOMOLOG STFQ-RELATED"/>
    <property type="match status" value="1"/>
</dbReference>
<dbReference type="InterPro" id="IPR011083">
    <property type="entry name" value="Phage_tail_collar_dom"/>
</dbReference>
<dbReference type="SUPFAM" id="SSF88874">
    <property type="entry name" value="Receptor-binding domain of short tail fibre protein gp12"/>
    <property type="match status" value="1"/>
</dbReference>
<dbReference type="GO" id="GO:0019062">
    <property type="term" value="P:virion attachment to host cell"/>
    <property type="evidence" value="ECO:0007669"/>
    <property type="project" value="UniProtKB-KW"/>
</dbReference>
<sequence length="249" mass="26769">MHRIDTKTAQKDKFGAGKNGFTRGNPQTGTPATDLDDDYFDMLQEELCSVVEASGASLEKGRHDQLLTALRALLLSRKNPFGDIKSDGTVKTALENLGLGEGSALPVGVPVPWPSATPPTGWMKCNGAAFSAEEYPELAKAYPTNKLPDLRGEFIRGWDDGRGIDTNRSLLASQGDAIRNIIGALVDVRFNTYPSDSGVFTTSVIGDASSDSIKGGYAKRVTFDASRVVPTANENRPRNIAFNYIVRAA</sequence>
<keyword evidence="1" id="KW-1230">Viral tail fiber protein</keyword>
<keyword evidence="1" id="KW-0946">Virion</keyword>
<evidence type="ECO:0000256" key="1">
    <source>
        <dbReference type="ARBA" id="ARBA00022672"/>
    </source>
</evidence>
<dbReference type="Pfam" id="PF07484">
    <property type="entry name" value="Collar"/>
    <property type="match status" value="1"/>
</dbReference>
<evidence type="ECO:0000313" key="5">
    <source>
        <dbReference type="EMBL" id="DAF58546.1"/>
    </source>
</evidence>
<feature type="compositionally biased region" description="Basic and acidic residues" evidence="3">
    <location>
        <begin position="1"/>
        <end position="15"/>
    </location>
</feature>
<evidence type="ECO:0000256" key="3">
    <source>
        <dbReference type="SAM" id="MobiDB-lite"/>
    </source>
</evidence>
<feature type="region of interest" description="Disordered" evidence="3">
    <location>
        <begin position="1"/>
        <end position="35"/>
    </location>
</feature>
<dbReference type="PANTHER" id="PTHR35191:SF1">
    <property type="entry name" value="PROPHAGE SIDE TAIL FIBER PROTEIN HOMOLOG STFQ-RELATED"/>
    <property type="match status" value="1"/>
</dbReference>
<feature type="domain" description="Phage tail collar" evidence="4">
    <location>
        <begin position="108"/>
        <end position="155"/>
    </location>
</feature>